<dbReference type="InterPro" id="IPR027417">
    <property type="entry name" value="P-loop_NTPase"/>
</dbReference>
<dbReference type="NCBIfam" id="TIGR01007">
    <property type="entry name" value="eps_fam"/>
    <property type="match status" value="1"/>
</dbReference>
<dbReference type="PANTHER" id="PTHR32309">
    <property type="entry name" value="TYROSINE-PROTEIN KINASE"/>
    <property type="match status" value="1"/>
</dbReference>
<gene>
    <name evidence="5" type="ORF">BKA14_008570</name>
</gene>
<keyword evidence="4" id="KW-0812">Transmembrane</keyword>
<reference evidence="5 6" key="1">
    <citation type="submission" date="2020-08" db="EMBL/GenBank/DDBJ databases">
        <title>Sequencing the genomes of 1000 actinobacteria strains.</title>
        <authorList>
            <person name="Klenk H.-P."/>
        </authorList>
    </citation>
    <scope>NUCLEOTIDE SEQUENCE [LARGE SCALE GENOMIC DNA]</scope>
    <source>
        <strain evidence="5 6">DSM 45518</strain>
    </source>
</reference>
<accession>A0A7W7G6U1</accession>
<organism evidence="5 6">
    <name type="scientific">Paractinoplanes abujensis</name>
    <dbReference type="NCBI Taxonomy" id="882441"/>
    <lineage>
        <taxon>Bacteria</taxon>
        <taxon>Bacillati</taxon>
        <taxon>Actinomycetota</taxon>
        <taxon>Actinomycetes</taxon>
        <taxon>Micromonosporales</taxon>
        <taxon>Micromonosporaceae</taxon>
        <taxon>Paractinoplanes</taxon>
    </lineage>
</organism>
<evidence type="ECO:0000256" key="2">
    <source>
        <dbReference type="ARBA" id="ARBA00022840"/>
    </source>
</evidence>
<feature type="region of interest" description="Disordered" evidence="3">
    <location>
        <begin position="422"/>
        <end position="568"/>
    </location>
</feature>
<evidence type="ECO:0000256" key="1">
    <source>
        <dbReference type="ARBA" id="ARBA00022741"/>
    </source>
</evidence>
<dbReference type="RefSeq" id="WP_239092617.1">
    <property type="nucleotide sequence ID" value="NZ_BOMC01000024.1"/>
</dbReference>
<feature type="region of interest" description="Disordered" evidence="3">
    <location>
        <begin position="581"/>
        <end position="650"/>
    </location>
</feature>
<dbReference type="AlphaFoldDB" id="A0A7W7G6U1"/>
<feature type="transmembrane region" description="Helical" evidence="4">
    <location>
        <begin position="14"/>
        <end position="33"/>
    </location>
</feature>
<dbReference type="EMBL" id="JACHMF010000001">
    <property type="protein sequence ID" value="MBB4698422.1"/>
    <property type="molecule type" value="Genomic_DNA"/>
</dbReference>
<keyword evidence="1" id="KW-0547">Nucleotide-binding</keyword>
<dbReference type="SUPFAM" id="SSF52540">
    <property type="entry name" value="P-loop containing nucleoside triphosphate hydrolases"/>
    <property type="match status" value="1"/>
</dbReference>
<feature type="compositionally biased region" description="Polar residues" evidence="3">
    <location>
        <begin position="503"/>
        <end position="512"/>
    </location>
</feature>
<feature type="compositionally biased region" description="Polar residues" evidence="3">
    <location>
        <begin position="527"/>
        <end position="542"/>
    </location>
</feature>
<keyword evidence="4" id="KW-0472">Membrane</keyword>
<dbReference type="Gene3D" id="3.40.50.300">
    <property type="entry name" value="P-loop containing nucleotide triphosphate hydrolases"/>
    <property type="match status" value="1"/>
</dbReference>
<feature type="compositionally biased region" description="Basic and acidic residues" evidence="3">
    <location>
        <begin position="594"/>
        <end position="615"/>
    </location>
</feature>
<dbReference type="CDD" id="cd05387">
    <property type="entry name" value="BY-kinase"/>
    <property type="match status" value="1"/>
</dbReference>
<name>A0A7W7G6U1_9ACTN</name>
<evidence type="ECO:0000313" key="6">
    <source>
        <dbReference type="Proteomes" id="UP000542742"/>
    </source>
</evidence>
<keyword evidence="4" id="KW-1133">Transmembrane helix</keyword>
<evidence type="ECO:0000256" key="4">
    <source>
        <dbReference type="SAM" id="Phobius"/>
    </source>
</evidence>
<sequence length="650" mass="67648">MELREYVRAARRRWAWIVVPVVLAAGIAAGLSLTQEPAYRSSMVLFVSTGAGDPDAKASRLNSYIALLTGPRVAQTVSARLNPPAPADQVRESLSAEVQAGTDLLVVSAKDPSAERSRTMVTNATAALVALAKKLDPPGTAADSGPPPQITVAQDAVTVQEPGHLARNIGFSAVLGLLVGGVGVAAREAGRKTVTEEDDLRRLGIGTVGVISLSGRWARSGQADSALAEAFRRLRSLLPADLVRGHGTALMITAAGPKEGTTAVSCGLAIAMAETGARVLLVDANLRSPGVGRYLSMGGGPGLADVLDGRARLNDVLRDPLAGRLTVLPPGEKRADPGEVLASPRLAATVNELTSRFDIVIVDAPPLHGVADAAVLGKVTDGALLVVRANRTRTADVQRSTDLLERVGAKLVGAVLNALPRKLPDTSAGAQPTVPAPMDSPGLITTLLGAPGERDEPMPPPNPVSGRARVAKTEITTADVSHAVITPRRPPDGPAPQRPYDGSVTQRLQGGSVSRRPDDKSAPRTPGNGSTPRTPDDGSTAQRIVPPKPRPVREDEASQTQAIIPPGRAVKVAAESVSLNGHGKAVVRGQAMVAEKDPAAEETTEERPAVDRPAVEKPTAGNPTPGRSPKPDEQDPDEETQQHEPRPEDE</sequence>
<evidence type="ECO:0000256" key="3">
    <source>
        <dbReference type="SAM" id="MobiDB-lite"/>
    </source>
</evidence>
<keyword evidence="6" id="KW-1185">Reference proteome</keyword>
<comment type="caution">
    <text evidence="5">The sequence shown here is derived from an EMBL/GenBank/DDBJ whole genome shotgun (WGS) entry which is preliminary data.</text>
</comment>
<keyword evidence="2" id="KW-0067">ATP-binding</keyword>
<dbReference type="InterPro" id="IPR050445">
    <property type="entry name" value="Bact_polysacc_biosynth/exp"/>
</dbReference>
<dbReference type="GO" id="GO:0005524">
    <property type="term" value="F:ATP binding"/>
    <property type="evidence" value="ECO:0007669"/>
    <property type="project" value="UniProtKB-KW"/>
</dbReference>
<dbReference type="PANTHER" id="PTHR32309:SF31">
    <property type="entry name" value="CAPSULAR EXOPOLYSACCHARIDE FAMILY"/>
    <property type="match status" value="1"/>
</dbReference>
<feature type="compositionally biased region" description="Basic and acidic residues" evidence="3">
    <location>
        <begin position="640"/>
        <end position="650"/>
    </location>
</feature>
<protein>
    <submittedName>
        <fullName evidence="5">Capsular exopolysaccharide synthesis family protein</fullName>
    </submittedName>
</protein>
<evidence type="ECO:0000313" key="5">
    <source>
        <dbReference type="EMBL" id="MBB4698422.1"/>
    </source>
</evidence>
<dbReference type="Proteomes" id="UP000542742">
    <property type="component" value="Unassembled WGS sequence"/>
</dbReference>
<dbReference type="InterPro" id="IPR005702">
    <property type="entry name" value="Wzc-like_C"/>
</dbReference>
<proteinExistence type="predicted"/>